<evidence type="ECO:0000256" key="1">
    <source>
        <dbReference type="SAM" id="MobiDB-lite"/>
    </source>
</evidence>
<keyword evidence="2" id="KW-1185">Reference proteome</keyword>
<organism evidence="2 3">
    <name type="scientific">Meloidogyne incognita</name>
    <name type="common">Southern root-knot nematode worm</name>
    <name type="synonym">Oxyuris incognita</name>
    <dbReference type="NCBI Taxonomy" id="6306"/>
    <lineage>
        <taxon>Eukaryota</taxon>
        <taxon>Metazoa</taxon>
        <taxon>Ecdysozoa</taxon>
        <taxon>Nematoda</taxon>
        <taxon>Chromadorea</taxon>
        <taxon>Rhabditida</taxon>
        <taxon>Tylenchina</taxon>
        <taxon>Tylenchomorpha</taxon>
        <taxon>Tylenchoidea</taxon>
        <taxon>Meloidogynidae</taxon>
        <taxon>Meloidogyninae</taxon>
        <taxon>Meloidogyne</taxon>
        <taxon>Meloidogyne incognita group</taxon>
    </lineage>
</organism>
<accession>A0A914NU92</accession>
<dbReference type="AlphaFoldDB" id="A0A914NU92"/>
<protein>
    <submittedName>
        <fullName evidence="3">Candidate secreted effector</fullName>
    </submittedName>
</protein>
<feature type="compositionally biased region" description="Basic and acidic residues" evidence="1">
    <location>
        <begin position="10"/>
        <end position="20"/>
    </location>
</feature>
<reference evidence="3" key="1">
    <citation type="submission" date="2022-11" db="UniProtKB">
        <authorList>
            <consortium name="WormBaseParasite"/>
        </authorList>
    </citation>
    <scope>IDENTIFICATION</scope>
</reference>
<dbReference type="WBParaSite" id="Minc3s10749g44335">
    <property type="protein sequence ID" value="Minc3s10749g44335"/>
    <property type="gene ID" value="Minc3s10749g44335"/>
</dbReference>
<evidence type="ECO:0000313" key="3">
    <source>
        <dbReference type="WBParaSite" id="Minc3s10749g44335"/>
    </source>
</evidence>
<name>A0A914NU92_MELIC</name>
<evidence type="ECO:0000313" key="2">
    <source>
        <dbReference type="Proteomes" id="UP000887563"/>
    </source>
</evidence>
<feature type="region of interest" description="Disordered" evidence="1">
    <location>
        <begin position="1"/>
        <end position="20"/>
    </location>
</feature>
<dbReference type="Proteomes" id="UP000887563">
    <property type="component" value="Unplaced"/>
</dbReference>
<sequence>MTKQNIDNRSNTKEINGDKINRNIFEEEEDESMNNLERGDNDVVVLNTDEEEVKSIKEDDIKVIEETSKKEGNGDKNINAVENPEVIVVEDDEIIVDFVKINKEESVLDESENVLIQK</sequence>
<proteinExistence type="predicted"/>